<name>A0A672ULR8_STRHB</name>
<dbReference type="GO" id="GO:0042632">
    <property type="term" value="P:cholesterol homeostasis"/>
    <property type="evidence" value="ECO:0007669"/>
    <property type="project" value="TreeGrafter"/>
</dbReference>
<protein>
    <submittedName>
        <fullName evidence="8">NPC1 like intracellular cholesterol transporter 1</fullName>
    </submittedName>
</protein>
<dbReference type="InterPro" id="IPR053956">
    <property type="entry name" value="NPC1_MLD"/>
</dbReference>
<feature type="transmembrane region" description="Helical" evidence="5">
    <location>
        <begin position="333"/>
        <end position="352"/>
    </location>
</feature>
<accession>A0A672ULR8</accession>
<feature type="domain" description="NPC1 middle luminal" evidence="7">
    <location>
        <begin position="444"/>
        <end position="668"/>
    </location>
</feature>
<dbReference type="GO" id="GO:0015918">
    <property type="term" value="P:sterol transport"/>
    <property type="evidence" value="ECO:0007669"/>
    <property type="project" value="TreeGrafter"/>
</dbReference>
<evidence type="ECO:0000256" key="5">
    <source>
        <dbReference type="SAM" id="Phobius"/>
    </source>
</evidence>
<evidence type="ECO:0000256" key="2">
    <source>
        <dbReference type="ARBA" id="ARBA00022692"/>
    </source>
</evidence>
<dbReference type="GO" id="GO:0015485">
    <property type="term" value="F:cholesterol binding"/>
    <property type="evidence" value="ECO:0007669"/>
    <property type="project" value="TreeGrafter"/>
</dbReference>
<sequence>MLSAPLITAINRARTRRGWGEPRLWGSGCPSVAVSRVSGCGGCWRRGVGAPSRVPSPQPIPWLRPPQAAAEWTPIHSPGVCAFYDECGYNPEVNVSLVASKVPCVSNTPAREATGGLLTLLSSVCPELVRDMAGTPRVCCSLAQLVALQVSVALSGTVLARCPSCARNFANIHCNNICSPDQSLFINVTRALPVEGTSEFAVVEYQCFYQQEFADAAFTSCHGVRLPVTGGYALDSMCGRYGAQLCTAQRWLDFQGDKNNGLSPLQINFYLVPNGTSPGDALEPLSARAYSCSEAPSDEEEPCSCQDCDESCPTITPPAGPAPPFRIGAADGALVLCGLLFALLAFLFLLALCCRHRSSKKGVVLQPAPARAPGCSERWGDAGHRALTRAFRWWGTLVASHPVPVLVVAVAVAAGLSTGFRVLHLTTDPVELWSAPGSRARQEKAFYDQHFGPFLRTNQVIVTALRGSGSSYDSTLFGATNFSAVLTMEVLQALLELQQRLAAATAEAPGTGRTVTLQDVCYAPLNPSSPTAADCCVNSVTQYFQNNGTHLAMVAQADSQGTGTVDWRDHLIYCVNSPLSFKDITTLELSCMADYGGPVFPYIAFGGYSGSEYTEAEALIVTYSLNNFPREDPRYEWVLSWESRFLELVRDFQRTHGQNLSVAFMAERSLEDEISRTMGQDIPVFGTSYFVVFAYIAVALGEYTAWRRVMVGVRGGSGWWRHLWVPCWVLSVPIAGGVEGDAGAGRHRRGRWLRVLRHGAAGAAGAALVPHHPRGCALPRPCRGR</sequence>
<dbReference type="Ensembl" id="ENSSHBT00005018982.1">
    <property type="protein sequence ID" value="ENSSHBP00005015848.1"/>
    <property type="gene ID" value="ENSSHBG00005013848.1"/>
</dbReference>
<evidence type="ECO:0000256" key="3">
    <source>
        <dbReference type="ARBA" id="ARBA00022989"/>
    </source>
</evidence>
<comment type="subcellular location">
    <subcellularLocation>
        <location evidence="1">Membrane</location>
        <topology evidence="1">Multi-pass membrane protein</topology>
    </subcellularLocation>
</comment>
<dbReference type="GO" id="GO:0005886">
    <property type="term" value="C:plasma membrane"/>
    <property type="evidence" value="ECO:0007669"/>
    <property type="project" value="TreeGrafter"/>
</dbReference>
<proteinExistence type="predicted"/>
<dbReference type="Pfam" id="PF22314">
    <property type="entry name" value="NPC1_MLD"/>
    <property type="match status" value="1"/>
</dbReference>
<evidence type="ECO:0000259" key="7">
    <source>
        <dbReference type="Pfam" id="PF22314"/>
    </source>
</evidence>
<dbReference type="GO" id="GO:0030299">
    <property type="term" value="P:intestinal cholesterol absorption"/>
    <property type="evidence" value="ECO:0007669"/>
    <property type="project" value="TreeGrafter"/>
</dbReference>
<dbReference type="InParanoid" id="A0A672ULR8"/>
<keyword evidence="4 5" id="KW-0472">Membrane</keyword>
<evidence type="ECO:0000256" key="1">
    <source>
        <dbReference type="ARBA" id="ARBA00004141"/>
    </source>
</evidence>
<keyword evidence="2 5" id="KW-0812">Transmembrane</keyword>
<reference evidence="8" key="3">
    <citation type="submission" date="2025-09" db="UniProtKB">
        <authorList>
            <consortium name="Ensembl"/>
        </authorList>
    </citation>
    <scope>IDENTIFICATION</scope>
</reference>
<dbReference type="Proteomes" id="UP000472266">
    <property type="component" value="Chromosome 22"/>
</dbReference>
<dbReference type="PANTHER" id="PTHR45727">
    <property type="entry name" value="NPC INTRACELLULAR CHOLESTEROL TRANSPORTER 1"/>
    <property type="match status" value="1"/>
</dbReference>
<dbReference type="PANTHER" id="PTHR45727:SF3">
    <property type="entry name" value="NPC1-LIKE INTRACELLULAR CHOLESTEROL TRANSPORTER 1"/>
    <property type="match status" value="1"/>
</dbReference>
<evidence type="ECO:0000313" key="9">
    <source>
        <dbReference type="Proteomes" id="UP000472266"/>
    </source>
</evidence>
<feature type="domain" description="Niemann-Pick C1 N-terminal" evidence="6">
    <location>
        <begin position="79"/>
        <end position="331"/>
    </location>
</feature>
<keyword evidence="9" id="KW-1185">Reference proteome</keyword>
<evidence type="ECO:0000256" key="4">
    <source>
        <dbReference type="ARBA" id="ARBA00023136"/>
    </source>
</evidence>
<dbReference type="OMA" id="EVTICER"/>
<dbReference type="InterPro" id="IPR032190">
    <property type="entry name" value="NPC1_N"/>
</dbReference>
<reference evidence="8" key="2">
    <citation type="submission" date="2025-08" db="UniProtKB">
        <authorList>
            <consortium name="Ensembl"/>
        </authorList>
    </citation>
    <scope>IDENTIFICATION</scope>
</reference>
<reference evidence="8 9" key="1">
    <citation type="submission" date="2019-11" db="EMBL/GenBank/DDBJ databases">
        <title>Strigops habroptila (kakapo) genome, bStrHab1, primary haplotype, v2.</title>
        <authorList>
            <person name="Jarvis E.D."/>
            <person name="Howard J."/>
            <person name="Rhie A."/>
            <person name="Phillippy A."/>
            <person name="Korlach J."/>
            <person name="Digby A."/>
            <person name="Iorns D."/>
            <person name="Eason D."/>
            <person name="Robertson B."/>
            <person name="Raemaekers T."/>
            <person name="Howe K."/>
            <person name="Lewin H."/>
            <person name="Damas J."/>
            <person name="Hastie A."/>
            <person name="Tracey A."/>
            <person name="Chow W."/>
            <person name="Fedrigo O."/>
        </authorList>
    </citation>
    <scope>NUCLEOTIDE SEQUENCE [LARGE SCALE GENOMIC DNA]</scope>
</reference>
<keyword evidence="3 5" id="KW-1133">Transmembrane helix</keyword>
<feature type="transmembrane region" description="Helical" evidence="5">
    <location>
        <begin position="682"/>
        <end position="703"/>
    </location>
</feature>
<dbReference type="AlphaFoldDB" id="A0A672ULR8"/>
<evidence type="ECO:0000259" key="6">
    <source>
        <dbReference type="Pfam" id="PF16414"/>
    </source>
</evidence>
<evidence type="ECO:0000313" key="8">
    <source>
        <dbReference type="Ensembl" id="ENSSHBP00005015848.1"/>
    </source>
</evidence>
<dbReference type="GeneTree" id="ENSGT00940000159904"/>
<dbReference type="Pfam" id="PF16414">
    <property type="entry name" value="NPC1_N"/>
    <property type="match status" value="1"/>
</dbReference>
<organism evidence="8 9">
    <name type="scientific">Strigops habroptila</name>
    <name type="common">Kakapo</name>
    <dbReference type="NCBI Taxonomy" id="2489341"/>
    <lineage>
        <taxon>Eukaryota</taxon>
        <taxon>Metazoa</taxon>
        <taxon>Chordata</taxon>
        <taxon>Craniata</taxon>
        <taxon>Vertebrata</taxon>
        <taxon>Euteleostomi</taxon>
        <taxon>Archelosauria</taxon>
        <taxon>Archosauria</taxon>
        <taxon>Dinosauria</taxon>
        <taxon>Saurischia</taxon>
        <taxon>Theropoda</taxon>
        <taxon>Coelurosauria</taxon>
        <taxon>Aves</taxon>
        <taxon>Neognathae</taxon>
        <taxon>Neoaves</taxon>
        <taxon>Telluraves</taxon>
        <taxon>Australaves</taxon>
        <taxon>Psittaciformes</taxon>
        <taxon>Psittacidae</taxon>
        <taxon>Strigops</taxon>
    </lineage>
</organism>
<gene>
    <name evidence="8" type="primary">NPC1L1</name>
</gene>